<dbReference type="RefSeq" id="WP_117399017.1">
    <property type="nucleotide sequence ID" value="NZ_QVNQ01000003.1"/>
</dbReference>
<dbReference type="SUPFAM" id="SSF51338">
    <property type="entry name" value="Composite domain of metallo-dependent hydrolases"/>
    <property type="match status" value="1"/>
</dbReference>
<organism evidence="3 4">
    <name type="scientific">Actinomadura spongiicola</name>
    <dbReference type="NCBI Taxonomy" id="2303421"/>
    <lineage>
        <taxon>Bacteria</taxon>
        <taxon>Bacillati</taxon>
        <taxon>Actinomycetota</taxon>
        <taxon>Actinomycetes</taxon>
        <taxon>Streptosporangiales</taxon>
        <taxon>Thermomonosporaceae</taxon>
        <taxon>Actinomadura</taxon>
    </lineage>
</organism>
<gene>
    <name evidence="3" type="ORF">D0T12_08760</name>
</gene>
<dbReference type="InterPro" id="IPR011059">
    <property type="entry name" value="Metal-dep_hydrolase_composite"/>
</dbReference>
<dbReference type="CDD" id="cd01299">
    <property type="entry name" value="Met_dep_hydrolase_A"/>
    <property type="match status" value="1"/>
</dbReference>
<dbReference type="Gene3D" id="3.20.20.140">
    <property type="entry name" value="Metal-dependent hydrolases"/>
    <property type="match status" value="1"/>
</dbReference>
<evidence type="ECO:0000313" key="4">
    <source>
        <dbReference type="Proteomes" id="UP000262882"/>
    </source>
</evidence>
<proteinExistence type="predicted"/>
<dbReference type="OrthoDB" id="3514520at2"/>
<dbReference type="Pfam" id="PF01979">
    <property type="entry name" value="Amidohydro_1"/>
    <property type="match status" value="1"/>
</dbReference>
<dbReference type="SUPFAM" id="SSF51556">
    <property type="entry name" value="Metallo-dependent hydrolases"/>
    <property type="match status" value="1"/>
</dbReference>
<dbReference type="AlphaFoldDB" id="A0A372GJ72"/>
<accession>A0A372GJ72</accession>
<protein>
    <submittedName>
        <fullName evidence="3">Amidohydrolase family protein</fullName>
    </submittedName>
</protein>
<comment type="caution">
    <text evidence="3">The sequence shown here is derived from an EMBL/GenBank/DDBJ whole genome shotgun (WGS) entry which is preliminary data.</text>
</comment>
<dbReference type="InterPro" id="IPR057744">
    <property type="entry name" value="OTAase-like"/>
</dbReference>
<sequence length="398" mass="40804">MQAYRADIAFDGHGPLPGGALVLVEDGAIVGVESAGAPAPDGCEVIHIPGTTLLPGLIDAHSHLCGNSEPDALDRLPGLSEDELDAAVDAALAAQLAAGVTAVRDVGDHRWRVVDRHHERPDGPTVVASGPPITSVGGHCASMGGEARGIEELRRAVRERADRGADLIKIMATGGVMTPATDIRACQFEIAELRAVVEEAHRLGLPVTAHAHALTGVENCVAAGVDGIEHCSCITEDGIHTPPELAEAIAAAGIMVCPTLGHDQSRLTEPPPALAALIKRIGISVEARHAQVADLYRGGVTLVSGVDSGINPIKPHGNLPQAVIDLVTSGVPPTTALASATGLAAQACGLADRTGRLRPGLDADLLLVDGDPTTDITAVRNVRVVVSRGRATHSPAKT</sequence>
<dbReference type="InterPro" id="IPR032466">
    <property type="entry name" value="Metal_Hydrolase"/>
</dbReference>
<name>A0A372GJ72_9ACTN</name>
<feature type="region of interest" description="Disordered" evidence="1">
    <location>
        <begin position="119"/>
        <end position="141"/>
    </location>
</feature>
<evidence type="ECO:0000313" key="3">
    <source>
        <dbReference type="EMBL" id="RFS85153.1"/>
    </source>
</evidence>
<reference evidence="3 4" key="1">
    <citation type="submission" date="2018-08" db="EMBL/GenBank/DDBJ databases">
        <title>Actinomadura spongicola sp. nov., isolated from marine sponge Leucetta chagosensis.</title>
        <authorList>
            <person name="Li L."/>
            <person name="Lin H.W."/>
        </authorList>
    </citation>
    <scope>NUCLEOTIDE SEQUENCE [LARGE SCALE GENOMIC DNA]</scope>
    <source>
        <strain evidence="3 4">LHW52907</strain>
    </source>
</reference>
<dbReference type="InterPro" id="IPR006680">
    <property type="entry name" value="Amidohydro-rel"/>
</dbReference>
<dbReference type="Proteomes" id="UP000262882">
    <property type="component" value="Unassembled WGS sequence"/>
</dbReference>
<dbReference type="PANTHER" id="PTHR43135">
    <property type="entry name" value="ALPHA-D-RIBOSE 1-METHYLPHOSPHONATE 5-TRIPHOSPHATE DIPHOSPHATASE"/>
    <property type="match status" value="1"/>
</dbReference>
<dbReference type="PANTHER" id="PTHR43135:SF3">
    <property type="entry name" value="ALPHA-D-RIBOSE 1-METHYLPHOSPHONATE 5-TRIPHOSPHATE DIPHOSPHATASE"/>
    <property type="match status" value="1"/>
</dbReference>
<dbReference type="EMBL" id="QVNQ01000003">
    <property type="protein sequence ID" value="RFS85153.1"/>
    <property type="molecule type" value="Genomic_DNA"/>
</dbReference>
<dbReference type="InterPro" id="IPR051781">
    <property type="entry name" value="Metallo-dep_Hydrolase"/>
</dbReference>
<dbReference type="Gene3D" id="2.30.40.10">
    <property type="entry name" value="Urease, subunit C, domain 1"/>
    <property type="match status" value="1"/>
</dbReference>
<evidence type="ECO:0000256" key="1">
    <source>
        <dbReference type="SAM" id="MobiDB-lite"/>
    </source>
</evidence>
<dbReference type="GO" id="GO:0016810">
    <property type="term" value="F:hydrolase activity, acting on carbon-nitrogen (but not peptide) bonds"/>
    <property type="evidence" value="ECO:0007669"/>
    <property type="project" value="InterPro"/>
</dbReference>
<evidence type="ECO:0000259" key="2">
    <source>
        <dbReference type="Pfam" id="PF01979"/>
    </source>
</evidence>
<feature type="domain" description="Amidohydrolase-related" evidence="2">
    <location>
        <begin position="52"/>
        <end position="390"/>
    </location>
</feature>
<keyword evidence="3" id="KW-0378">Hydrolase</keyword>
<keyword evidence="4" id="KW-1185">Reference proteome</keyword>